<dbReference type="EMBL" id="LAZR01019836">
    <property type="protein sequence ID" value="KKL91057.1"/>
    <property type="molecule type" value="Genomic_DNA"/>
</dbReference>
<feature type="non-terminal residue" evidence="1">
    <location>
        <position position="1"/>
    </location>
</feature>
<protein>
    <submittedName>
        <fullName evidence="1">Uncharacterized protein</fullName>
    </submittedName>
</protein>
<dbReference type="AlphaFoldDB" id="A0A0F9IVB9"/>
<name>A0A0F9IVB9_9ZZZZ</name>
<comment type="caution">
    <text evidence="1">The sequence shown here is derived from an EMBL/GenBank/DDBJ whole genome shotgun (WGS) entry which is preliminary data.</text>
</comment>
<proteinExistence type="predicted"/>
<sequence length="816" mass="86012">NVTITSIASGEILKWNGSAFINNTYTEAGLIAADGSVPLTADWNVGAFGMTVKTLDIVHTATEADDHALEIDADAAGFGDVKAIDIAYVTGAIAAGQDEGIILINIDETLATGGDVFGLEVLATDGGADVYGMKVGALVGPIHQDSGVFINPTTGTDNTPDTDVPNMIDGSILTTTAIFEANSEYIIIGNAAAFEEIEFILTTESSNPGIKPTFWYSTAGTGQFTQFTPVDGTNGFRNTGVVAWDASDLTGHVADTGTGTFDIKIIRTQNNINTDPVLGYAKTAATVEYVWDKNGDVSIRDLDVAGDASFTSAVSVATANGINYTPGSDTDVDIATIDVTGTPIFKWDEPLNGFLFNKRVKISATTLEVGPSDDGVIFVGGVGFVSAEAAHFNQVPGAAKPIYWYNNSTSGENQEFRLYGFPTSGALDYAAFQMVGTGTDLSISSNRASSNIILTPGSGGNIQIPTATGIDYNPGSDIDTDIITVGVTGTPKLWWDEATDSFEMNKSLTLPGASLKLGSHIISENTENNDDGFEVVGTFHVHRFSGGMAGNICLHEGTEPPTGADGDAHRIWADSLGNLLHQNSAGDSTIILTGTLADNPGQIISPDSLSDLIITNSSLIYTNSGGEKRLEVDATQTRIRGVGATPIYMKFGSSSFEINDGVDRFMSNSSKSVMASSNDTWWSACYDDRYEVMDDVRARIQANATDTRLVSPDGNDVLWLANNDLTFNDGIRDRIVADAAGTRLYSTGANASYLSIADAAIYLNDGARARVQVDDTHTYLFSPSGQKWVDVDNAGVALQGDTDITGIATIIADDVA</sequence>
<accession>A0A0F9IVB9</accession>
<gene>
    <name evidence="1" type="ORF">LCGC14_1898500</name>
</gene>
<evidence type="ECO:0000313" key="1">
    <source>
        <dbReference type="EMBL" id="KKL91057.1"/>
    </source>
</evidence>
<feature type="non-terminal residue" evidence="1">
    <location>
        <position position="816"/>
    </location>
</feature>
<organism evidence="1">
    <name type="scientific">marine sediment metagenome</name>
    <dbReference type="NCBI Taxonomy" id="412755"/>
    <lineage>
        <taxon>unclassified sequences</taxon>
        <taxon>metagenomes</taxon>
        <taxon>ecological metagenomes</taxon>
    </lineage>
</organism>
<reference evidence="1" key="1">
    <citation type="journal article" date="2015" name="Nature">
        <title>Complex archaea that bridge the gap between prokaryotes and eukaryotes.</title>
        <authorList>
            <person name="Spang A."/>
            <person name="Saw J.H."/>
            <person name="Jorgensen S.L."/>
            <person name="Zaremba-Niedzwiedzka K."/>
            <person name="Martijn J."/>
            <person name="Lind A.E."/>
            <person name="van Eijk R."/>
            <person name="Schleper C."/>
            <person name="Guy L."/>
            <person name="Ettema T.J."/>
        </authorList>
    </citation>
    <scope>NUCLEOTIDE SEQUENCE</scope>
</reference>